<evidence type="ECO:0000313" key="2">
    <source>
        <dbReference type="EMBL" id="RWX49375.1"/>
    </source>
</evidence>
<evidence type="ECO:0000313" key="3">
    <source>
        <dbReference type="Proteomes" id="UP000286862"/>
    </source>
</evidence>
<dbReference type="InterPro" id="IPR001296">
    <property type="entry name" value="Glyco_trans_1"/>
</dbReference>
<dbReference type="Gene3D" id="3.40.50.2000">
    <property type="entry name" value="Glycogen Phosphorylase B"/>
    <property type="match status" value="1"/>
</dbReference>
<dbReference type="GO" id="GO:0016757">
    <property type="term" value="F:glycosyltransferase activity"/>
    <property type="evidence" value="ECO:0007669"/>
    <property type="project" value="InterPro"/>
</dbReference>
<dbReference type="AlphaFoldDB" id="A0A3S3R3M7"/>
<feature type="domain" description="Glycosyl transferase family 1" evidence="1">
    <location>
        <begin position="219"/>
        <end position="310"/>
    </location>
</feature>
<dbReference type="EMBL" id="MTKQ01000005">
    <property type="protein sequence ID" value="RWX49375.1"/>
    <property type="molecule type" value="Genomic_DNA"/>
</dbReference>
<keyword evidence="2" id="KW-0808">Transferase</keyword>
<dbReference type="CDD" id="cd03801">
    <property type="entry name" value="GT4_PimA-like"/>
    <property type="match status" value="1"/>
</dbReference>
<organism evidence="2 3">
    <name type="scientific">Candidatus Electrothrix marina</name>
    <dbReference type="NCBI Taxonomy" id="1859130"/>
    <lineage>
        <taxon>Bacteria</taxon>
        <taxon>Pseudomonadati</taxon>
        <taxon>Thermodesulfobacteriota</taxon>
        <taxon>Desulfobulbia</taxon>
        <taxon>Desulfobulbales</taxon>
        <taxon>Desulfobulbaceae</taxon>
        <taxon>Candidatus Electrothrix</taxon>
    </lineage>
</organism>
<evidence type="ECO:0000259" key="1">
    <source>
        <dbReference type="Pfam" id="PF00534"/>
    </source>
</evidence>
<reference evidence="2 3" key="1">
    <citation type="submission" date="2017-01" db="EMBL/GenBank/DDBJ databases">
        <title>The cable genome- insights into the physiology and evolution of filamentous bacteria capable of sulfide oxidation via long distance electron transfer.</title>
        <authorList>
            <person name="Schreiber L."/>
            <person name="Bjerg J.T."/>
            <person name="Boggild A."/>
            <person name="Van De Vossenberg J."/>
            <person name="Meysman F."/>
            <person name="Nielsen L.P."/>
            <person name="Schramm A."/>
            <person name="Kjeldsen K.U."/>
        </authorList>
    </citation>
    <scope>NUCLEOTIDE SEQUENCE [LARGE SCALE GENOMIC DNA]</scope>
    <source>
        <strain evidence="2">A2</strain>
    </source>
</reference>
<name>A0A3S3R3M7_9BACT</name>
<dbReference type="Pfam" id="PF00534">
    <property type="entry name" value="Glycos_transf_1"/>
    <property type="match status" value="1"/>
</dbReference>
<accession>A0A3S3R3M7</accession>
<protein>
    <submittedName>
        <fullName evidence="2">Glycosyltransferase involved in cell wall bisynthesis</fullName>
    </submittedName>
</protein>
<proteinExistence type="predicted"/>
<dbReference type="Proteomes" id="UP000286862">
    <property type="component" value="Unassembled WGS sequence"/>
</dbReference>
<dbReference type="SUPFAM" id="SSF53756">
    <property type="entry name" value="UDP-Glycosyltransferase/glycogen phosphorylase"/>
    <property type="match status" value="1"/>
</dbReference>
<comment type="caution">
    <text evidence="2">The sequence shown here is derived from an EMBL/GenBank/DDBJ whole genome shotgun (WGS) entry which is preliminary data.</text>
</comment>
<sequence length="330" mass="37672">MISALSTTYDLLQLFFKRRLSGGHDLLTVSMWHEFHKPPYGGGNQFFLALKKAFEDRGLLVVNNILSPLVDIHICNSAWFDVDRFERLSRKFSIKMIHRIDGPVGLYRGDGMEEDEKIHRLNKQFASATVYQSGYCRDKSRELGLEAVRPVIISNSVNEDIFHDRGRIPYSSDRKIKLISAAWSDNPLKGGPLFKWLDEHLDWNRFEYTFVGRVKQEFKNIHHIPPQDSENLASILRQHDIFISGSRHEPCSNALLEGLSCGLPALYRNEGGNPELVGEGGISFEGEGDILEKLDCLINNYDRYRKAVKANTMDEIAGQYIALIKEITNK</sequence>
<gene>
    <name evidence="2" type="ORF">VT99_10052</name>
</gene>